<dbReference type="InterPro" id="IPR019993">
    <property type="entry name" value="RecB_nuclease_TM0106_put"/>
</dbReference>
<dbReference type="GO" id="GO:0016787">
    <property type="term" value="F:hydrolase activity"/>
    <property type="evidence" value="ECO:0007669"/>
    <property type="project" value="UniProtKB-KW"/>
</dbReference>
<dbReference type="PANTHER" id="PTHR43788:SF8">
    <property type="entry name" value="DNA-BINDING PROTEIN SMUBP-2"/>
    <property type="match status" value="1"/>
</dbReference>
<dbReference type="InterPro" id="IPR027417">
    <property type="entry name" value="P-loop_NTPase"/>
</dbReference>
<dbReference type="SUPFAM" id="SSF52540">
    <property type="entry name" value="P-loop containing nucleoside triphosphate hydrolases"/>
    <property type="match status" value="1"/>
</dbReference>
<dbReference type="SUPFAM" id="SSF53098">
    <property type="entry name" value="Ribonuclease H-like"/>
    <property type="match status" value="1"/>
</dbReference>
<dbReference type="InterPro" id="IPR012337">
    <property type="entry name" value="RNaseH-like_sf"/>
</dbReference>
<dbReference type="InterPro" id="IPR041679">
    <property type="entry name" value="DNA2/NAM7-like_C"/>
</dbReference>
<dbReference type="RefSeq" id="WP_070935902.1">
    <property type="nucleotide sequence ID" value="NZ_MLIK01000004.1"/>
</dbReference>
<dbReference type="NCBIfam" id="TIGR03491">
    <property type="entry name" value="TM0106 family RecB-like putative nuclease"/>
    <property type="match status" value="1"/>
</dbReference>
<dbReference type="Pfam" id="PF13087">
    <property type="entry name" value="AAA_12"/>
    <property type="match status" value="1"/>
</dbReference>
<protein>
    <submittedName>
        <fullName evidence="8">Nuclease</fullName>
    </submittedName>
</protein>
<evidence type="ECO:0000256" key="4">
    <source>
        <dbReference type="ARBA" id="ARBA00022840"/>
    </source>
</evidence>
<keyword evidence="2" id="KW-0378">Hydrolase</keyword>
<dbReference type="CDD" id="cd18808">
    <property type="entry name" value="SF1_C_Upf1"/>
    <property type="match status" value="1"/>
</dbReference>
<dbReference type="EMBL" id="MLIK01000004">
    <property type="protein sequence ID" value="OHU30748.1"/>
    <property type="molecule type" value="Genomic_DNA"/>
</dbReference>
<dbReference type="InterPro" id="IPR038720">
    <property type="entry name" value="YprB_RNase_H-like_dom"/>
</dbReference>
<sequence length="1146" mass="123387">MFVIDDRVVYSASDLASAARCEYALLRAFDAKLGWAPAPPRDDELLARTATLGDAHEAHHLSGLRARFGAGVASIPFPPTFTLDGLYAVAAATKNAFEQGHPVVYQAAMFDGRFIGFADFVVLEGEHYQVCDTKLARSAKVTALLQLAAYADSLTATGVPVSPEVRLIVGDRSAIDYPAADLVGVYRQRRKQLQDLLDRHLAGGAPVQWSDEHVRACFRCPVCEPEVERTDDLLLVAGMRVTQRAALLEAGVGTVARLASHAGPVPDLSARNLQQLVAQAELQIRQRDSGTPQFEVADPIPLGTLPAPNPGDIFFDFEGDPLWTEDGMQWGLEYLFGVLEYDRAGHEKFRPIWAHDRRTERKALLTFLDLVAKRRRRYPGMHVYHYAAYEKTALLRLAGRYGIGEEQIDDLLRDNVLVDLYPVVRKSIRSGSSGYGLKALEPLFIESGKRSGEVTTAVDSINEYARYCALRDNGDPAAQEVLDSIAEYNRYDCASTRKLRDWLLVRAFEHGITHLSSSAPAVEQQEQEPDEVGRALADFVGDGAPADRTANQTAAAMVSAARGYHTRERKPFWWSHFDRLNNPVDEWADTAGVFIVDDAVLVHDWHKSGSQRKLRRHVKVSGDLAGGVLDDSVYALYEPPAPSGLGDGDPDRRASGSASVVEITESGGVPVDVTIQELTPKNGEVFSEMPMALAPGPPVMTRALEAAIEDVAVGVAHGLPEMPLTASLDILLRRNPRGVVLAPVADDGYAEPIAAALRSLDSSYLAVHGPPGTGKTFTAARVIADLVTRDGWLVGVVAQSHAVVEHLLDQVVAAGVPPERVAKKASAYSGDAAWTQIRDSDYAGFIASHADEGAVIGGTAWDFANTTRVADGVLRLLVVDEAGQFSLANTLAVARGAQNLLLLGDPQQLPQVSQGVHPEPVDTSALGWLVEGHGALPASRGYFLERSYRMHPALCQHVSQLSYDGELESAAPARTLAGQDPGVRTLLVDHAGNATSSPQEAEAIATEIAGLIGSDWTDESGTRALEQSDVLVVAPYNAQVLTLRATLAAAGLGEVLVGTVDKFQGRQAPVVFVSMTASAVDDVPRGMSFLLNRNRLNVAISRAKFQAVIVRSPALTEYLPATPDGLVELGAFLALSPDTTNSTVPH</sequence>
<evidence type="ECO:0000256" key="5">
    <source>
        <dbReference type="SAM" id="MobiDB-lite"/>
    </source>
</evidence>
<evidence type="ECO:0000313" key="9">
    <source>
        <dbReference type="Proteomes" id="UP000179616"/>
    </source>
</evidence>
<dbReference type="Proteomes" id="UP000179616">
    <property type="component" value="Unassembled WGS sequence"/>
</dbReference>
<feature type="domain" description="YprB ribonuclease H-like" evidence="7">
    <location>
        <begin position="313"/>
        <end position="503"/>
    </location>
</feature>
<keyword evidence="4" id="KW-0067">ATP-binding</keyword>
<proteinExistence type="predicted"/>
<evidence type="ECO:0000259" key="6">
    <source>
        <dbReference type="Pfam" id="PF13087"/>
    </source>
</evidence>
<gene>
    <name evidence="8" type="ORF">BKG76_03195</name>
</gene>
<dbReference type="CDD" id="cd17934">
    <property type="entry name" value="DEXXQc_Upf1-like"/>
    <property type="match status" value="1"/>
</dbReference>
<evidence type="ECO:0000256" key="2">
    <source>
        <dbReference type="ARBA" id="ARBA00022801"/>
    </source>
</evidence>
<evidence type="ECO:0000256" key="1">
    <source>
        <dbReference type="ARBA" id="ARBA00022741"/>
    </source>
</evidence>
<dbReference type="PANTHER" id="PTHR43788">
    <property type="entry name" value="DNA2/NAM7 HELICASE FAMILY MEMBER"/>
    <property type="match status" value="1"/>
</dbReference>
<dbReference type="Pfam" id="PF13482">
    <property type="entry name" value="RNase_H_2"/>
    <property type="match status" value="1"/>
</dbReference>
<dbReference type="InterPro" id="IPR047187">
    <property type="entry name" value="SF1_C_Upf1"/>
</dbReference>
<dbReference type="InterPro" id="IPR050534">
    <property type="entry name" value="Coronavir_polyprotein_1ab"/>
</dbReference>
<comment type="caution">
    <text evidence="8">The sequence shown here is derived from an EMBL/GenBank/DDBJ whole genome shotgun (WGS) entry which is preliminary data.</text>
</comment>
<evidence type="ECO:0000256" key="3">
    <source>
        <dbReference type="ARBA" id="ARBA00022806"/>
    </source>
</evidence>
<name>A0A1S1LED0_9MYCO</name>
<dbReference type="AlphaFoldDB" id="A0A1S1LED0"/>
<evidence type="ECO:0000259" key="7">
    <source>
        <dbReference type="Pfam" id="PF13482"/>
    </source>
</evidence>
<reference evidence="8 9" key="1">
    <citation type="submission" date="2016-10" db="EMBL/GenBank/DDBJ databases">
        <title>Evaluation of Human, Veterinary and Environmental Mycobacterium chelonae Isolates by Core Genome Phylogenomic Analysis, Targeted Gene Comparison, and Anti-microbial Susceptibility Patterns: A Tale of Mistaken Identities.</title>
        <authorList>
            <person name="Fogelson S.B."/>
            <person name="Camus A.C."/>
            <person name="Lorenz W."/>
            <person name="Vasireddy R."/>
            <person name="Vasireddy S."/>
            <person name="Smith T."/>
            <person name="Brown-Elliott B.A."/>
            <person name="Wallace R.J.Jr."/>
            <person name="Hasan N.A."/>
            <person name="Reischl U."/>
            <person name="Sanchez S."/>
        </authorList>
    </citation>
    <scope>NUCLEOTIDE SEQUENCE [LARGE SCALE GENOMIC DNA]</scope>
    <source>
        <strain evidence="8 9">1559</strain>
    </source>
</reference>
<keyword evidence="1" id="KW-0547">Nucleotide-binding</keyword>
<organism evidence="8 9">
    <name type="scientific">Mycobacteroides franklinii</name>
    <dbReference type="NCBI Taxonomy" id="948102"/>
    <lineage>
        <taxon>Bacteria</taxon>
        <taxon>Bacillati</taxon>
        <taxon>Actinomycetota</taxon>
        <taxon>Actinomycetes</taxon>
        <taxon>Mycobacteriales</taxon>
        <taxon>Mycobacteriaceae</taxon>
        <taxon>Mycobacteroides</taxon>
    </lineage>
</organism>
<accession>A0A1S1LED0</accession>
<dbReference type="GO" id="GO:0005524">
    <property type="term" value="F:ATP binding"/>
    <property type="evidence" value="ECO:0007669"/>
    <property type="project" value="UniProtKB-KW"/>
</dbReference>
<evidence type="ECO:0000313" key="8">
    <source>
        <dbReference type="EMBL" id="OHU30748.1"/>
    </source>
</evidence>
<dbReference type="GeneID" id="57165793"/>
<dbReference type="STRING" id="948102.BKG76_03195"/>
<feature type="domain" description="DNA2/NAM7 helicase-like C-terminal" evidence="6">
    <location>
        <begin position="939"/>
        <end position="1110"/>
    </location>
</feature>
<dbReference type="Pfam" id="PF13604">
    <property type="entry name" value="AAA_30"/>
    <property type="match status" value="1"/>
</dbReference>
<dbReference type="Gene3D" id="3.40.50.300">
    <property type="entry name" value="P-loop containing nucleotide triphosphate hydrolases"/>
    <property type="match status" value="2"/>
</dbReference>
<dbReference type="OrthoDB" id="9757917at2"/>
<feature type="region of interest" description="Disordered" evidence="5">
    <location>
        <begin position="640"/>
        <end position="659"/>
    </location>
</feature>
<dbReference type="GO" id="GO:0043139">
    <property type="term" value="F:5'-3' DNA helicase activity"/>
    <property type="evidence" value="ECO:0007669"/>
    <property type="project" value="TreeGrafter"/>
</dbReference>
<keyword evidence="3" id="KW-0347">Helicase</keyword>